<dbReference type="Proteomes" id="UP000605846">
    <property type="component" value="Unassembled WGS sequence"/>
</dbReference>
<reference evidence="2" key="1">
    <citation type="submission" date="2020-01" db="EMBL/GenBank/DDBJ databases">
        <title>Genome Sequencing of Three Apophysomyces-Like Fungal Strains Confirms a Novel Fungal Genus in the Mucoromycota with divergent Burkholderia-like Endosymbiotic Bacteria.</title>
        <authorList>
            <person name="Stajich J.E."/>
            <person name="Macias A.M."/>
            <person name="Carter-House D."/>
            <person name="Lovett B."/>
            <person name="Kasson L.R."/>
            <person name="Berry K."/>
            <person name="Grigoriev I."/>
            <person name="Chang Y."/>
            <person name="Spatafora J."/>
            <person name="Kasson M.T."/>
        </authorList>
    </citation>
    <scope>NUCLEOTIDE SEQUENCE</scope>
    <source>
        <strain evidence="2">NRRL A-21654</strain>
    </source>
</reference>
<evidence type="ECO:0008006" key="4">
    <source>
        <dbReference type="Google" id="ProtNLM"/>
    </source>
</evidence>
<dbReference type="OrthoDB" id="2244878at2759"/>
<feature type="transmembrane region" description="Helical" evidence="1">
    <location>
        <begin position="30"/>
        <end position="48"/>
    </location>
</feature>
<evidence type="ECO:0000313" key="3">
    <source>
        <dbReference type="Proteomes" id="UP000605846"/>
    </source>
</evidence>
<protein>
    <recommendedName>
        <fullName evidence="4">Adhesin domain-containing protein</fullName>
    </recommendedName>
</protein>
<proteinExistence type="predicted"/>
<name>A0A8H7BY05_9FUNG</name>
<dbReference type="AlphaFoldDB" id="A0A8H7BY05"/>
<dbReference type="EMBL" id="JABAYA010000052">
    <property type="protein sequence ID" value="KAF7727671.1"/>
    <property type="molecule type" value="Genomic_DNA"/>
</dbReference>
<keyword evidence="3" id="KW-1185">Reference proteome</keyword>
<organism evidence="2 3">
    <name type="scientific">Apophysomyces ossiformis</name>
    <dbReference type="NCBI Taxonomy" id="679940"/>
    <lineage>
        <taxon>Eukaryota</taxon>
        <taxon>Fungi</taxon>
        <taxon>Fungi incertae sedis</taxon>
        <taxon>Mucoromycota</taxon>
        <taxon>Mucoromycotina</taxon>
        <taxon>Mucoromycetes</taxon>
        <taxon>Mucorales</taxon>
        <taxon>Mucorineae</taxon>
        <taxon>Mucoraceae</taxon>
        <taxon>Apophysomyces</taxon>
    </lineage>
</organism>
<comment type="caution">
    <text evidence="2">The sequence shown here is derived from an EMBL/GenBank/DDBJ whole genome shotgun (WGS) entry which is preliminary data.</text>
</comment>
<evidence type="ECO:0000313" key="2">
    <source>
        <dbReference type="EMBL" id="KAF7727671.1"/>
    </source>
</evidence>
<keyword evidence="1" id="KW-1133">Transmembrane helix</keyword>
<keyword evidence="1" id="KW-0812">Transmembrane</keyword>
<keyword evidence="1" id="KW-0472">Membrane</keyword>
<sequence>MNEKGSSVGVPAAPLPLDRNPIQTRRTRTLWKYVLLLGFLGFLLFMKFSHMNWKFPTMGDINRSASWMGLSETATQLEGPTDLIEFMQELERDFNDDSGYGGYCRKMGIAFPPEYLKHPQPPRRHAGYDIEKTDSQSQVFRFDPSSFESAALYIYGDFHKGNVLINQGDVENVEVNVTLLAKHKKNFEQVSLTSFDNNGRYVVEVKRTGPHYHKKHGHISIHTFITFPQELSCYKGLDIKARRAEIGGDVDLVFDRLKAGVGHGSIQFKSLRANELFLGALHGSVQGTYNLDKRFAAGVMRGDIDVCVNPKDNLNITTTVSVGSSTVRLLYLNKPGDDVQGQFLVTSLTGQPIVQADKPEDLHVTSFGYTFKKGYYKAEEGSNISAHSRHGPASIIFALKV</sequence>
<accession>A0A8H7BY05</accession>
<gene>
    <name evidence="2" type="ORF">EC973_007329</name>
</gene>
<evidence type="ECO:0000256" key="1">
    <source>
        <dbReference type="SAM" id="Phobius"/>
    </source>
</evidence>